<dbReference type="GeneID" id="41974935"/>
<feature type="region of interest" description="Disordered" evidence="1">
    <location>
        <begin position="221"/>
        <end position="243"/>
    </location>
</feature>
<evidence type="ECO:0000313" key="4">
    <source>
        <dbReference type="Proteomes" id="UP000319257"/>
    </source>
</evidence>
<dbReference type="InParanoid" id="A0A507B3X5"/>
<dbReference type="EMBL" id="SKBQ01000046">
    <property type="protein sequence ID" value="TPX11751.1"/>
    <property type="molecule type" value="Genomic_DNA"/>
</dbReference>
<dbReference type="RefSeq" id="XP_030993462.1">
    <property type="nucleotide sequence ID" value="XM_031142238.1"/>
</dbReference>
<keyword evidence="2" id="KW-1133">Transmembrane helix</keyword>
<name>A0A507B3X5_9PEZI</name>
<feature type="transmembrane region" description="Helical" evidence="2">
    <location>
        <begin position="6"/>
        <end position="24"/>
    </location>
</feature>
<feature type="region of interest" description="Disordered" evidence="1">
    <location>
        <begin position="135"/>
        <end position="156"/>
    </location>
</feature>
<dbReference type="AlphaFoldDB" id="A0A507B3X5"/>
<evidence type="ECO:0000256" key="2">
    <source>
        <dbReference type="SAM" id="Phobius"/>
    </source>
</evidence>
<feature type="transmembrane region" description="Helical" evidence="2">
    <location>
        <begin position="44"/>
        <end position="73"/>
    </location>
</feature>
<keyword evidence="2" id="KW-0472">Membrane</keyword>
<feature type="compositionally biased region" description="Polar residues" evidence="1">
    <location>
        <begin position="224"/>
        <end position="233"/>
    </location>
</feature>
<organism evidence="3 4">
    <name type="scientific">Thyridium curvatum</name>
    <dbReference type="NCBI Taxonomy" id="1093900"/>
    <lineage>
        <taxon>Eukaryota</taxon>
        <taxon>Fungi</taxon>
        <taxon>Dikarya</taxon>
        <taxon>Ascomycota</taxon>
        <taxon>Pezizomycotina</taxon>
        <taxon>Sordariomycetes</taxon>
        <taxon>Sordariomycetidae</taxon>
        <taxon>Thyridiales</taxon>
        <taxon>Thyridiaceae</taxon>
        <taxon>Thyridium</taxon>
    </lineage>
</organism>
<dbReference type="Proteomes" id="UP000319257">
    <property type="component" value="Unassembled WGS sequence"/>
</dbReference>
<keyword evidence="2" id="KW-0812">Transmembrane</keyword>
<reference evidence="3 4" key="1">
    <citation type="submission" date="2019-06" db="EMBL/GenBank/DDBJ databases">
        <title>Draft genome sequence of the filamentous fungus Phialemoniopsis curvata isolated from diesel fuel.</title>
        <authorList>
            <person name="Varaljay V.A."/>
            <person name="Lyon W.J."/>
            <person name="Crouch A.L."/>
            <person name="Drake C.E."/>
            <person name="Hollomon J.M."/>
            <person name="Nadeau L.J."/>
            <person name="Nunn H.S."/>
            <person name="Stevenson B.S."/>
            <person name="Bojanowski C.L."/>
            <person name="Crookes-Goodson W.J."/>
        </authorList>
    </citation>
    <scope>NUCLEOTIDE SEQUENCE [LARGE SCALE GENOMIC DNA]</scope>
    <source>
        <strain evidence="3 4">D216</strain>
    </source>
</reference>
<evidence type="ECO:0000256" key="1">
    <source>
        <dbReference type="SAM" id="MobiDB-lite"/>
    </source>
</evidence>
<comment type="caution">
    <text evidence="3">The sequence shown here is derived from an EMBL/GenBank/DDBJ whole genome shotgun (WGS) entry which is preliminary data.</text>
</comment>
<sequence length="257" mass="28499">MAQGVAFGVSAYAIGVIFFITTFFHAHGEQPWPASRLSGAKKAWIILAGLFWPFTALGICLGRPLRVVFYWLAPCFSACFPCCFGQDEERATYTCQWPIMRRLPPARLQHPSLAAGFNQEDIEFQDLQPSFHVLPQSHGEGHPQADFPASNPSQTPHVLPVQISHPYPAMHAPIAYPEAALQTPFNNSQNPFPEAAAPYQLAGPYQEAHSDSAETLAYPEAAHQNPSCDGQSPSPCPRNRILDWDDGYRRGVTRFHQ</sequence>
<keyword evidence="4" id="KW-1185">Reference proteome</keyword>
<evidence type="ECO:0000313" key="3">
    <source>
        <dbReference type="EMBL" id="TPX11751.1"/>
    </source>
</evidence>
<proteinExistence type="predicted"/>
<accession>A0A507B3X5</accession>
<gene>
    <name evidence="3" type="ORF">E0L32_007488</name>
</gene>
<protein>
    <submittedName>
        <fullName evidence="3">Uncharacterized protein</fullName>
    </submittedName>
</protein>